<gene>
    <name evidence="1" type="ORF">QLQ22_12125</name>
</gene>
<organism evidence="1 2">
    <name type="scientific">Metabacillus hrfriensis</name>
    <dbReference type="NCBI Taxonomy" id="3048891"/>
    <lineage>
        <taxon>Bacteria</taxon>
        <taxon>Bacillati</taxon>
        <taxon>Bacillota</taxon>
        <taxon>Bacilli</taxon>
        <taxon>Bacillales</taxon>
        <taxon>Bacillaceae</taxon>
        <taxon>Metabacillus</taxon>
    </lineage>
</organism>
<name>A0ACD4RIM1_9BACI</name>
<evidence type="ECO:0000313" key="1">
    <source>
        <dbReference type="EMBL" id="WHZ60025.1"/>
    </source>
</evidence>
<reference evidence="2" key="1">
    <citation type="journal article" date="2025" name="Aquaculture">
        <title>Assessment of the bioflocculant production and safety properties of Metabacillus hrfriensis sp. nov. based on phenotypic and whole-genome sequencing analysis.</title>
        <authorList>
            <person name="Zhang R."/>
            <person name="Zhao Z."/>
            <person name="Luo L."/>
            <person name="Wang S."/>
            <person name="Guo K."/>
            <person name="Xu W."/>
        </authorList>
    </citation>
    <scope>NUCLEOTIDE SEQUENCE [LARGE SCALE GENOMIC DNA]</scope>
    <source>
        <strain evidence="2">CT-WN-B3</strain>
    </source>
</reference>
<keyword evidence="2" id="KW-1185">Reference proteome</keyword>
<accession>A0ACD4RIM1</accession>
<dbReference type="Proteomes" id="UP001226091">
    <property type="component" value="Chromosome"/>
</dbReference>
<sequence>MGVKIDKAVYTKTKETMTNIEADKQELNGEKFTCPYCKKELSFRRSGKRQLENRVIDISPYFRLEKGIEHGENCEYNTFGQIEIVARSPMALKDFMVKKKKDQYAIRLQVVKKAMKEKPEEEEEGTTASPKGKGDAADKNYKNSGSMAPYLSRMKDIMILRSKMEENKDVMKHIKLEYKSKSISWDKFYFGPEYKDFLVLSKYFRKKSKPNHPICIEGIVKEYEKRRDKKNKYYYSFMLEKPYVKETDTEGFRHVPSVSLNIYEEHEKLINYMKDNYKKHNNQIIAYGDPYVRVNTLSNVKYHNISIWINRTAQVHLFNDVYVKLFGV</sequence>
<dbReference type="EMBL" id="CP126116">
    <property type="protein sequence ID" value="WHZ60025.1"/>
    <property type="molecule type" value="Genomic_DNA"/>
</dbReference>
<evidence type="ECO:0000313" key="2">
    <source>
        <dbReference type="Proteomes" id="UP001226091"/>
    </source>
</evidence>
<proteinExistence type="predicted"/>
<protein>
    <submittedName>
        <fullName evidence="1">Uncharacterized protein</fullName>
    </submittedName>
</protein>